<evidence type="ECO:0000256" key="6">
    <source>
        <dbReference type="ARBA" id="ARBA00023163"/>
    </source>
</evidence>
<dbReference type="InterPro" id="IPR013088">
    <property type="entry name" value="Znf_NHR/GATA"/>
</dbReference>
<dbReference type="PROSITE" id="PS51030">
    <property type="entry name" value="NUCLEAR_REC_DBD_2"/>
    <property type="match status" value="1"/>
</dbReference>
<keyword evidence="8" id="KW-0539">Nucleus</keyword>
<evidence type="ECO:0000259" key="9">
    <source>
        <dbReference type="PROSITE" id="PS51030"/>
    </source>
</evidence>
<dbReference type="SUPFAM" id="SSF57716">
    <property type="entry name" value="Glucocorticoid receptor-like (DNA-binding domain)"/>
    <property type="match status" value="1"/>
</dbReference>
<keyword evidence="10" id="KW-1185">Reference proteome</keyword>
<feature type="domain" description="Nuclear receptor" evidence="9">
    <location>
        <begin position="7"/>
        <end position="68"/>
    </location>
</feature>
<dbReference type="WBParaSite" id="PDA_v2.g23889.t1">
    <property type="protein sequence ID" value="PDA_v2.g23889.t1"/>
    <property type="gene ID" value="PDA_v2.g23889"/>
</dbReference>
<evidence type="ECO:0000256" key="8">
    <source>
        <dbReference type="ARBA" id="ARBA00023242"/>
    </source>
</evidence>
<dbReference type="AlphaFoldDB" id="A0A914Q4N9"/>
<dbReference type="GO" id="GO:0008270">
    <property type="term" value="F:zinc ion binding"/>
    <property type="evidence" value="ECO:0007669"/>
    <property type="project" value="UniProtKB-KW"/>
</dbReference>
<evidence type="ECO:0000313" key="11">
    <source>
        <dbReference type="WBParaSite" id="PDA_v2.g23889.t1"/>
    </source>
</evidence>
<evidence type="ECO:0000256" key="5">
    <source>
        <dbReference type="ARBA" id="ARBA00023125"/>
    </source>
</evidence>
<organism evidence="10 11">
    <name type="scientific">Panagrolaimus davidi</name>
    <dbReference type="NCBI Taxonomy" id="227884"/>
    <lineage>
        <taxon>Eukaryota</taxon>
        <taxon>Metazoa</taxon>
        <taxon>Ecdysozoa</taxon>
        <taxon>Nematoda</taxon>
        <taxon>Chromadorea</taxon>
        <taxon>Rhabditida</taxon>
        <taxon>Tylenchina</taxon>
        <taxon>Panagrolaimomorpha</taxon>
        <taxon>Panagrolaimoidea</taxon>
        <taxon>Panagrolaimidae</taxon>
        <taxon>Panagrolaimus</taxon>
    </lineage>
</organism>
<evidence type="ECO:0000256" key="7">
    <source>
        <dbReference type="ARBA" id="ARBA00023170"/>
    </source>
</evidence>
<keyword evidence="5" id="KW-0238">DNA-binding</keyword>
<evidence type="ECO:0000256" key="1">
    <source>
        <dbReference type="ARBA" id="ARBA00022723"/>
    </source>
</evidence>
<evidence type="ECO:0000256" key="3">
    <source>
        <dbReference type="ARBA" id="ARBA00022833"/>
    </source>
</evidence>
<protein>
    <submittedName>
        <fullName evidence="11">Nuclear receptor domain-containing protein</fullName>
    </submittedName>
</protein>
<reference evidence="11" key="1">
    <citation type="submission" date="2022-11" db="UniProtKB">
        <authorList>
            <consortium name="WormBaseParasite"/>
        </authorList>
    </citation>
    <scope>IDENTIFICATION</scope>
</reference>
<dbReference type="InterPro" id="IPR001628">
    <property type="entry name" value="Znf_hrmn_rcpt"/>
</dbReference>
<keyword evidence="6" id="KW-0804">Transcription</keyword>
<proteinExistence type="predicted"/>
<keyword evidence="4" id="KW-0805">Transcription regulation</keyword>
<sequence length="68" mass="7494">MCDQSNTVPCLICTKGIPVGSRRFGAQCCGSCAAFFTRSIPDQAAFECENGTNECLKGWFFLNMKKME</sequence>
<dbReference type="Gene3D" id="3.30.50.10">
    <property type="entry name" value="Erythroid Transcription Factor GATA-1, subunit A"/>
    <property type="match status" value="1"/>
</dbReference>
<evidence type="ECO:0000256" key="2">
    <source>
        <dbReference type="ARBA" id="ARBA00022771"/>
    </source>
</evidence>
<evidence type="ECO:0000256" key="4">
    <source>
        <dbReference type="ARBA" id="ARBA00023015"/>
    </source>
</evidence>
<keyword evidence="2" id="KW-0863">Zinc-finger</keyword>
<keyword evidence="3" id="KW-0862">Zinc</keyword>
<dbReference type="SMART" id="SM00399">
    <property type="entry name" value="ZnF_C4"/>
    <property type="match status" value="1"/>
</dbReference>
<dbReference type="GO" id="GO:0003700">
    <property type="term" value="F:DNA-binding transcription factor activity"/>
    <property type="evidence" value="ECO:0007669"/>
    <property type="project" value="InterPro"/>
</dbReference>
<keyword evidence="7" id="KW-0675">Receptor</keyword>
<dbReference type="Proteomes" id="UP000887578">
    <property type="component" value="Unplaced"/>
</dbReference>
<accession>A0A914Q4N9</accession>
<evidence type="ECO:0000313" key="10">
    <source>
        <dbReference type="Proteomes" id="UP000887578"/>
    </source>
</evidence>
<dbReference type="Pfam" id="PF00105">
    <property type="entry name" value="zf-C4"/>
    <property type="match status" value="1"/>
</dbReference>
<dbReference type="GO" id="GO:0043565">
    <property type="term" value="F:sequence-specific DNA binding"/>
    <property type="evidence" value="ECO:0007669"/>
    <property type="project" value="InterPro"/>
</dbReference>
<name>A0A914Q4N9_9BILA</name>
<keyword evidence="1" id="KW-0479">Metal-binding</keyword>